<protein>
    <submittedName>
        <fullName evidence="10">Uncharacterized protein</fullName>
    </submittedName>
</protein>
<keyword evidence="4 9" id="KW-0812">Transmembrane</keyword>
<keyword evidence="11" id="KW-1185">Reference proteome</keyword>
<dbReference type="InterPro" id="IPR038757">
    <property type="entry name" value="BRAP"/>
</dbReference>
<evidence type="ECO:0000256" key="5">
    <source>
        <dbReference type="ARBA" id="ARBA00022968"/>
    </source>
</evidence>
<evidence type="ECO:0000256" key="8">
    <source>
        <dbReference type="ARBA" id="ARBA00023136"/>
    </source>
</evidence>
<dbReference type="GO" id="GO:0000139">
    <property type="term" value="C:Golgi membrane"/>
    <property type="evidence" value="ECO:0007669"/>
    <property type="project" value="UniProtKB-SubCell"/>
</dbReference>
<keyword evidence="3" id="KW-0963">Cytoplasm</keyword>
<name>A0AAV1ZF01_9ARAC</name>
<proteinExistence type="predicted"/>
<keyword evidence="6 9" id="KW-1133">Transmembrane helix</keyword>
<accession>A0AAV1ZF01</accession>
<evidence type="ECO:0000256" key="6">
    <source>
        <dbReference type="ARBA" id="ARBA00022989"/>
    </source>
</evidence>
<evidence type="ECO:0000256" key="1">
    <source>
        <dbReference type="ARBA" id="ARBA00004323"/>
    </source>
</evidence>
<evidence type="ECO:0000313" key="11">
    <source>
        <dbReference type="Proteomes" id="UP001497382"/>
    </source>
</evidence>
<sequence length="349" mass="40599">MGIRLEKNNLFSQDIETLTFMLSRLSIQNEQQIELCLKEAFDSKAPQKNTESSTSIGLLFIYKLSRFIGNTIKYLVTCFSFLFFMYLFIISHNSAQKFVMRNCQNFIYPTMRSLRLWTLPILRKYEFLSDWHEEECLLKNPFYYELPLDCWPCEDIRTLVDLTGFPNYSSNYVFNEQPFIVRDSLQRIVSFKDLKTLYKDYNLALDQGTARFLCSEKDFCSPRDVFSEKSASRNSFQVMWKINRVAAARVVRKIFPRPYFIPNNSEVALERYLYLSGAEAPQFFLPLTDFANVWVAQGQGYRLIVLDPSVPCLSNCSTVSVLLRPRDYIITGSFGGLVHVQLTSVKTSV</sequence>
<evidence type="ECO:0000256" key="7">
    <source>
        <dbReference type="ARBA" id="ARBA00023034"/>
    </source>
</evidence>
<dbReference type="PANTHER" id="PTHR35259:SF1">
    <property type="entry name" value="BOMBESIN RECEPTOR-ACTIVATED PROTEIN C6ORF89"/>
    <property type="match status" value="1"/>
</dbReference>
<dbReference type="AlphaFoldDB" id="A0AAV1ZF01"/>
<organism evidence="10 11">
    <name type="scientific">Larinioides sclopetarius</name>
    <dbReference type="NCBI Taxonomy" id="280406"/>
    <lineage>
        <taxon>Eukaryota</taxon>
        <taxon>Metazoa</taxon>
        <taxon>Ecdysozoa</taxon>
        <taxon>Arthropoda</taxon>
        <taxon>Chelicerata</taxon>
        <taxon>Arachnida</taxon>
        <taxon>Araneae</taxon>
        <taxon>Araneomorphae</taxon>
        <taxon>Entelegynae</taxon>
        <taxon>Araneoidea</taxon>
        <taxon>Araneidae</taxon>
        <taxon>Larinioides</taxon>
    </lineage>
</organism>
<evidence type="ECO:0000256" key="4">
    <source>
        <dbReference type="ARBA" id="ARBA00022692"/>
    </source>
</evidence>
<evidence type="ECO:0000256" key="9">
    <source>
        <dbReference type="SAM" id="Phobius"/>
    </source>
</evidence>
<dbReference type="Proteomes" id="UP001497382">
    <property type="component" value="Unassembled WGS sequence"/>
</dbReference>
<comment type="subcellular location">
    <subcellularLocation>
        <location evidence="2">Cytoplasm</location>
    </subcellularLocation>
    <subcellularLocation>
        <location evidence="1">Golgi apparatus membrane</location>
        <topology evidence="1">Single-pass type II membrane protein</topology>
    </subcellularLocation>
</comment>
<gene>
    <name evidence="10" type="ORF">LARSCL_LOCUS4876</name>
</gene>
<dbReference type="PANTHER" id="PTHR35259">
    <property type="entry name" value="BOMBESIN RECEPTOR-ACTIVATED PROTEIN C6ORF89"/>
    <property type="match status" value="1"/>
</dbReference>
<evidence type="ECO:0000256" key="2">
    <source>
        <dbReference type="ARBA" id="ARBA00004496"/>
    </source>
</evidence>
<evidence type="ECO:0000256" key="3">
    <source>
        <dbReference type="ARBA" id="ARBA00022490"/>
    </source>
</evidence>
<keyword evidence="8 9" id="KW-0472">Membrane</keyword>
<keyword evidence="5" id="KW-0735">Signal-anchor</keyword>
<reference evidence="10 11" key="1">
    <citation type="submission" date="2024-04" db="EMBL/GenBank/DDBJ databases">
        <authorList>
            <person name="Rising A."/>
            <person name="Reimegard J."/>
            <person name="Sonavane S."/>
            <person name="Akerstrom W."/>
            <person name="Nylinder S."/>
            <person name="Hedman E."/>
            <person name="Kallberg Y."/>
        </authorList>
    </citation>
    <scope>NUCLEOTIDE SEQUENCE [LARGE SCALE GENOMIC DNA]</scope>
</reference>
<keyword evidence="7" id="KW-0333">Golgi apparatus</keyword>
<comment type="caution">
    <text evidence="10">The sequence shown here is derived from an EMBL/GenBank/DDBJ whole genome shotgun (WGS) entry which is preliminary data.</text>
</comment>
<evidence type="ECO:0000313" key="10">
    <source>
        <dbReference type="EMBL" id="CAL1269689.1"/>
    </source>
</evidence>
<feature type="transmembrane region" description="Helical" evidence="9">
    <location>
        <begin position="72"/>
        <end position="91"/>
    </location>
</feature>
<dbReference type="EMBL" id="CAXIEN010000043">
    <property type="protein sequence ID" value="CAL1269689.1"/>
    <property type="molecule type" value="Genomic_DNA"/>
</dbReference>